<protein>
    <submittedName>
        <fullName evidence="1">Uncharacterized protein</fullName>
    </submittedName>
</protein>
<accession>A0A6J4MHP8</accession>
<proteinExistence type="predicted"/>
<name>A0A6J4MHP8_9CYAN</name>
<sequence length="43" mass="4899">MGIGHWDRVLGIISFQLNQLVECVFFRPCPMPDARCPIPVNDL</sequence>
<dbReference type="AlphaFoldDB" id="A0A6J4MHP8"/>
<organism evidence="1">
    <name type="scientific">uncultured Microcoleus sp</name>
    <dbReference type="NCBI Taxonomy" id="259945"/>
    <lineage>
        <taxon>Bacteria</taxon>
        <taxon>Bacillati</taxon>
        <taxon>Cyanobacteriota</taxon>
        <taxon>Cyanophyceae</taxon>
        <taxon>Oscillatoriophycideae</taxon>
        <taxon>Oscillatoriales</taxon>
        <taxon>Microcoleaceae</taxon>
        <taxon>Microcoleus</taxon>
        <taxon>environmental samples</taxon>
    </lineage>
</organism>
<reference evidence="1" key="1">
    <citation type="submission" date="2020-02" db="EMBL/GenBank/DDBJ databases">
        <authorList>
            <person name="Meier V. D."/>
        </authorList>
    </citation>
    <scope>NUCLEOTIDE SEQUENCE</scope>
    <source>
        <strain evidence="1">AVDCRST_MAG84</strain>
    </source>
</reference>
<dbReference type="EMBL" id="CADCTZ010000674">
    <property type="protein sequence ID" value="CAA9360278.1"/>
    <property type="molecule type" value="Genomic_DNA"/>
</dbReference>
<gene>
    <name evidence="1" type="ORF">AVDCRST_MAG84-3443</name>
</gene>
<evidence type="ECO:0000313" key="1">
    <source>
        <dbReference type="EMBL" id="CAA9360278.1"/>
    </source>
</evidence>